<organism evidence="1 2">
    <name type="scientific">Araneus ventricosus</name>
    <name type="common">Orbweaver spider</name>
    <name type="synonym">Epeira ventricosa</name>
    <dbReference type="NCBI Taxonomy" id="182803"/>
    <lineage>
        <taxon>Eukaryota</taxon>
        <taxon>Metazoa</taxon>
        <taxon>Ecdysozoa</taxon>
        <taxon>Arthropoda</taxon>
        <taxon>Chelicerata</taxon>
        <taxon>Arachnida</taxon>
        <taxon>Araneae</taxon>
        <taxon>Araneomorphae</taxon>
        <taxon>Entelegynae</taxon>
        <taxon>Araneoidea</taxon>
        <taxon>Araneidae</taxon>
        <taxon>Araneus</taxon>
    </lineage>
</organism>
<accession>A0A4Y2KMP4</accession>
<comment type="caution">
    <text evidence="1">The sequence shown here is derived from an EMBL/GenBank/DDBJ whole genome shotgun (WGS) entry which is preliminary data.</text>
</comment>
<name>A0A4Y2KMP4_ARAVE</name>
<dbReference type="Proteomes" id="UP000499080">
    <property type="component" value="Unassembled WGS sequence"/>
</dbReference>
<evidence type="ECO:0000313" key="2">
    <source>
        <dbReference type="Proteomes" id="UP000499080"/>
    </source>
</evidence>
<reference evidence="1 2" key="1">
    <citation type="journal article" date="2019" name="Sci. Rep.">
        <title>Orb-weaving spider Araneus ventricosus genome elucidates the spidroin gene catalogue.</title>
        <authorList>
            <person name="Kono N."/>
            <person name="Nakamura H."/>
            <person name="Ohtoshi R."/>
            <person name="Moran D.A.P."/>
            <person name="Shinohara A."/>
            <person name="Yoshida Y."/>
            <person name="Fujiwara M."/>
            <person name="Mori M."/>
            <person name="Tomita M."/>
            <person name="Arakawa K."/>
        </authorList>
    </citation>
    <scope>NUCLEOTIDE SEQUENCE [LARGE SCALE GENOMIC DNA]</scope>
</reference>
<gene>
    <name evidence="1" type="ORF">AVEN_69996_1</name>
</gene>
<dbReference type="EMBL" id="BGPR01004813">
    <property type="protein sequence ID" value="GBN03631.1"/>
    <property type="molecule type" value="Genomic_DNA"/>
</dbReference>
<dbReference type="AlphaFoldDB" id="A0A4Y2KMP4"/>
<sequence>MKNHPNIQEIRPFERTRGDVFHLLSRLASVKSSLAVDLTVVMSLSQTMVSKVIPLAPDHQLLSIALSTLQSDLHGLIDYELLIM</sequence>
<protein>
    <submittedName>
        <fullName evidence="1">Uncharacterized protein</fullName>
    </submittedName>
</protein>
<proteinExistence type="predicted"/>
<keyword evidence="2" id="KW-1185">Reference proteome</keyword>
<evidence type="ECO:0000313" key="1">
    <source>
        <dbReference type="EMBL" id="GBN03631.1"/>
    </source>
</evidence>